<evidence type="ECO:0000256" key="12">
    <source>
        <dbReference type="ARBA" id="ARBA00037890"/>
    </source>
</evidence>
<keyword evidence="10" id="KW-0443">Lipid metabolism</keyword>
<dbReference type="GO" id="GO:0012505">
    <property type="term" value="C:endomembrane system"/>
    <property type="evidence" value="ECO:0007669"/>
    <property type="project" value="UniProtKB-SubCell"/>
</dbReference>
<dbReference type="PROSITE" id="PS00379">
    <property type="entry name" value="CDP_ALCOHOL_P_TRANSF"/>
    <property type="match status" value="1"/>
</dbReference>
<comment type="pathway">
    <text evidence="3">Lipid metabolism.</text>
</comment>
<dbReference type="STRING" id="1071382.H2AWB4"/>
<dbReference type="InterPro" id="IPR043130">
    <property type="entry name" value="CDP-OH_PTrfase_TM_dom"/>
</dbReference>
<dbReference type="EMBL" id="HE650826">
    <property type="protein sequence ID" value="CCF58664.1"/>
    <property type="molecule type" value="Genomic_DNA"/>
</dbReference>
<dbReference type="InterPro" id="IPR048254">
    <property type="entry name" value="CDP_ALCOHOL_P_TRANSF_CS"/>
</dbReference>
<keyword evidence="8 16" id="KW-1133">Transmembrane helix</keyword>
<evidence type="ECO:0000256" key="7">
    <source>
        <dbReference type="ARBA" id="ARBA00022692"/>
    </source>
</evidence>
<evidence type="ECO:0000256" key="16">
    <source>
        <dbReference type="SAM" id="Phobius"/>
    </source>
</evidence>
<evidence type="ECO:0000256" key="2">
    <source>
        <dbReference type="ARBA" id="ARBA00004127"/>
    </source>
</evidence>
<dbReference type="AlphaFoldDB" id="H2AWB4"/>
<evidence type="ECO:0000256" key="15">
    <source>
        <dbReference type="RuleBase" id="RU003750"/>
    </source>
</evidence>
<evidence type="ECO:0000256" key="10">
    <source>
        <dbReference type="ARBA" id="ARBA00023209"/>
    </source>
</evidence>
<evidence type="ECO:0000256" key="3">
    <source>
        <dbReference type="ARBA" id="ARBA00005189"/>
    </source>
</evidence>
<keyword evidence="7 16" id="KW-0812">Transmembrane</keyword>
<dbReference type="PANTHER" id="PTHR10414:SF37">
    <property type="entry name" value="BB IN A BOXCAR, ISOFORM C"/>
    <property type="match status" value="1"/>
</dbReference>
<evidence type="ECO:0000256" key="5">
    <source>
        <dbReference type="ARBA" id="ARBA00022516"/>
    </source>
</evidence>
<comment type="cofactor">
    <cofactor evidence="1">
        <name>Mg(2+)</name>
        <dbReference type="ChEBI" id="CHEBI:18420"/>
    </cofactor>
</comment>
<keyword evidence="6 15" id="KW-0808">Transferase</keyword>
<dbReference type="InterPro" id="IPR014472">
    <property type="entry name" value="CHOPT"/>
</dbReference>
<dbReference type="KEGG" id="kaf:KAFR_0F00670"/>
<comment type="similarity">
    <text evidence="4 15">Belongs to the CDP-alcohol phosphatidyltransferase class-I family.</text>
</comment>
<dbReference type="GO" id="GO:0004142">
    <property type="term" value="F:diacylglycerol cholinephosphotransferase activity"/>
    <property type="evidence" value="ECO:0007669"/>
    <property type="project" value="UniProtKB-EC"/>
</dbReference>
<keyword evidence="18" id="KW-1185">Reference proteome</keyword>
<dbReference type="GO" id="GO:0016020">
    <property type="term" value="C:membrane"/>
    <property type="evidence" value="ECO:0007669"/>
    <property type="project" value="InterPro"/>
</dbReference>
<gene>
    <name evidence="17" type="primary">KAFR0F00670</name>
    <name evidence="17" type="ORF">KAFR_0F00670</name>
</gene>
<dbReference type="OrthoDB" id="196717at2759"/>
<dbReference type="Pfam" id="PF01066">
    <property type="entry name" value="CDP-OH_P_transf"/>
    <property type="match status" value="1"/>
</dbReference>
<dbReference type="FunCoup" id="H2AWB4">
    <property type="interactions" value="455"/>
</dbReference>
<name>H2AWB4_KAZAF</name>
<evidence type="ECO:0000313" key="17">
    <source>
        <dbReference type="EMBL" id="CCF58664.1"/>
    </source>
</evidence>
<evidence type="ECO:0000256" key="14">
    <source>
        <dbReference type="ARBA" id="ARBA00051857"/>
    </source>
</evidence>
<comment type="pathway">
    <text evidence="12">Phospholipid metabolism; phosphatidylcholine biosynthesis; phosphatidylcholine from phosphocholine: step 2/2.</text>
</comment>
<dbReference type="InParanoid" id="H2AWB4"/>
<dbReference type="GO" id="GO:0004307">
    <property type="term" value="F:ethanolaminephosphotransferase activity"/>
    <property type="evidence" value="ECO:0007669"/>
    <property type="project" value="EnsemblFungi"/>
</dbReference>
<keyword evidence="11" id="KW-1208">Phospholipid metabolism</keyword>
<sequence length="389" mass="44395">MGFFLPEGSVDNLKYYKYQSEDRSVISKYFLKPYWSRFADIFPKWMAPNLITLSGLGFIIFNLLIALKLDPTLTKETPRWTYFSYALGLFMYQTFDGCDGVHARRIGQSGPLGELFDHSIDSINTTLTLFIFGSVISSGYTFKLLISQFALLCNFYFSTWEEYHTHVLFLSEVSGPVEGILGVCFAFIITGVFGPELVWHTKVFEFPYKEGFITLDISDVVICLCIVGLLFNVLSARRNVIDHYKQNKIVLTANSQIKEAYKGVVPFFCYFLSVFIVSFINPAFISFPFVLSVGLSIAFVVGRIIVNHLTLQPFPMYNAPLFIPTIQLIVHKLTVVCFDFDATETTKSLVWLGFGLTFGLHAFFMNEIIYEFTTYLDVYALSIKRPKFV</sequence>
<dbReference type="eggNOG" id="KOG2877">
    <property type="taxonomic scope" value="Eukaryota"/>
</dbReference>
<protein>
    <recommendedName>
        <fullName evidence="13">diacylglycerol cholinephosphotransferase</fullName>
        <ecNumber evidence="13">2.7.8.2</ecNumber>
    </recommendedName>
</protein>
<evidence type="ECO:0000256" key="1">
    <source>
        <dbReference type="ARBA" id="ARBA00001946"/>
    </source>
</evidence>
<feature type="transmembrane region" description="Helical" evidence="16">
    <location>
        <begin position="286"/>
        <end position="306"/>
    </location>
</feature>
<reference evidence="17 18" key="1">
    <citation type="journal article" date="2011" name="Proc. Natl. Acad. Sci. U.S.A.">
        <title>Evolutionary erosion of yeast sex chromosomes by mating-type switching accidents.</title>
        <authorList>
            <person name="Gordon J.L."/>
            <person name="Armisen D."/>
            <person name="Proux-Wera E."/>
            <person name="Oheigeartaigh S.S."/>
            <person name="Byrne K.P."/>
            <person name="Wolfe K.H."/>
        </authorList>
    </citation>
    <scope>NUCLEOTIDE SEQUENCE [LARGE SCALE GENOMIC DNA]</scope>
    <source>
        <strain evidence="18">ATCC 22294 / BCRC 22015 / CBS 2517 / CECT 1963 / NBRC 1671 / NRRL Y-8276</strain>
    </source>
</reference>
<dbReference type="FunFam" id="1.20.120.1760:FF:000012">
    <property type="entry name" value="sn-1,2-diacylglycerol cholinephosphotransferase"/>
    <property type="match status" value="1"/>
</dbReference>
<feature type="transmembrane region" description="Helical" evidence="16">
    <location>
        <begin position="79"/>
        <end position="95"/>
    </location>
</feature>
<dbReference type="RefSeq" id="XP_003957799.1">
    <property type="nucleotide sequence ID" value="XM_003957750.1"/>
</dbReference>
<keyword evidence="9 16" id="KW-0472">Membrane</keyword>
<feature type="transmembrane region" description="Helical" evidence="16">
    <location>
        <begin position="263"/>
        <end position="280"/>
    </location>
</feature>
<keyword evidence="10" id="KW-0594">Phospholipid biosynthesis</keyword>
<evidence type="ECO:0000256" key="11">
    <source>
        <dbReference type="ARBA" id="ARBA00023264"/>
    </source>
</evidence>
<dbReference type="GO" id="GO:0006646">
    <property type="term" value="P:phosphatidylethanolamine biosynthetic process"/>
    <property type="evidence" value="ECO:0007669"/>
    <property type="project" value="EnsemblFungi"/>
</dbReference>
<dbReference type="HOGENOM" id="CLU_035066_5_2_1"/>
<feature type="transmembrane region" description="Helical" evidence="16">
    <location>
        <begin position="129"/>
        <end position="157"/>
    </location>
</feature>
<proteinExistence type="inferred from homology"/>
<evidence type="ECO:0000256" key="6">
    <source>
        <dbReference type="ARBA" id="ARBA00022679"/>
    </source>
</evidence>
<evidence type="ECO:0000256" key="13">
    <source>
        <dbReference type="ARBA" id="ARBA00038987"/>
    </source>
</evidence>
<feature type="transmembrane region" description="Helical" evidence="16">
    <location>
        <begin position="169"/>
        <end position="193"/>
    </location>
</feature>
<accession>H2AWB4</accession>
<dbReference type="PANTHER" id="PTHR10414">
    <property type="entry name" value="ETHANOLAMINEPHOSPHOTRANSFERASE"/>
    <property type="match status" value="1"/>
</dbReference>
<feature type="transmembrane region" description="Helical" evidence="16">
    <location>
        <begin position="213"/>
        <end position="234"/>
    </location>
</feature>
<evidence type="ECO:0000256" key="8">
    <source>
        <dbReference type="ARBA" id="ARBA00022989"/>
    </source>
</evidence>
<comment type="catalytic activity">
    <reaction evidence="14">
        <text>CDP-N,N-dimethylethanolamine + a 1,2-diacyl-sn-glycerol = a 1,2-diacyl-sn-glycero-3-phospho-N,N-dimethylethanolamine + CMP + H(+)</text>
        <dbReference type="Rhea" id="RHEA:33775"/>
        <dbReference type="ChEBI" id="CHEBI:15378"/>
        <dbReference type="ChEBI" id="CHEBI:17815"/>
        <dbReference type="ChEBI" id="CHEBI:60377"/>
        <dbReference type="ChEBI" id="CHEBI:64572"/>
        <dbReference type="ChEBI" id="CHEBI:65117"/>
    </reaction>
    <physiologicalReaction direction="left-to-right" evidence="14">
        <dbReference type="Rhea" id="RHEA:33776"/>
    </physiologicalReaction>
</comment>
<dbReference type="InterPro" id="IPR000462">
    <property type="entry name" value="CDP-OH_P_trans"/>
</dbReference>
<comment type="subcellular location">
    <subcellularLocation>
        <location evidence="2">Endomembrane system</location>
        <topology evidence="2">Multi-pass membrane protein</topology>
    </subcellularLocation>
</comment>
<dbReference type="Proteomes" id="UP000005220">
    <property type="component" value="Chromosome 6"/>
</dbReference>
<evidence type="ECO:0000256" key="9">
    <source>
        <dbReference type="ARBA" id="ARBA00023136"/>
    </source>
</evidence>
<dbReference type="PIRSF" id="PIRSF015665">
    <property type="entry name" value="CHOPT"/>
    <property type="match status" value="1"/>
</dbReference>
<dbReference type="Gene3D" id="1.20.120.1760">
    <property type="match status" value="1"/>
</dbReference>
<evidence type="ECO:0000313" key="18">
    <source>
        <dbReference type="Proteomes" id="UP000005220"/>
    </source>
</evidence>
<keyword evidence="5" id="KW-0444">Lipid biosynthesis</keyword>
<feature type="transmembrane region" description="Helical" evidence="16">
    <location>
        <begin position="45"/>
        <end position="67"/>
    </location>
</feature>
<organism evidence="17 18">
    <name type="scientific">Kazachstania africana (strain ATCC 22294 / BCRC 22015 / CBS 2517 / CECT 1963 / NBRC 1671 / NRRL Y-8276)</name>
    <name type="common">Yeast</name>
    <name type="synonym">Kluyveromyces africanus</name>
    <dbReference type="NCBI Taxonomy" id="1071382"/>
    <lineage>
        <taxon>Eukaryota</taxon>
        <taxon>Fungi</taxon>
        <taxon>Dikarya</taxon>
        <taxon>Ascomycota</taxon>
        <taxon>Saccharomycotina</taxon>
        <taxon>Saccharomycetes</taxon>
        <taxon>Saccharomycetales</taxon>
        <taxon>Saccharomycetaceae</taxon>
        <taxon>Kazachstania</taxon>
    </lineage>
</organism>
<evidence type="ECO:0000256" key="4">
    <source>
        <dbReference type="ARBA" id="ARBA00010441"/>
    </source>
</evidence>
<dbReference type="EC" id="2.7.8.2" evidence="13"/>
<dbReference type="GeneID" id="13884132"/>